<dbReference type="Gene3D" id="3.90.550.10">
    <property type="entry name" value="Spore Coat Polysaccharide Biosynthesis Protein SpsA, Chain A"/>
    <property type="match status" value="1"/>
</dbReference>
<gene>
    <name evidence="8" type="ORF">PROFUN_03068</name>
</gene>
<evidence type="ECO:0000256" key="4">
    <source>
        <dbReference type="ARBA" id="ARBA00023157"/>
    </source>
</evidence>
<dbReference type="GO" id="GO:0016757">
    <property type="term" value="F:glycosyltransferase activity"/>
    <property type="evidence" value="ECO:0007669"/>
    <property type="project" value="InterPro"/>
</dbReference>
<dbReference type="SUPFAM" id="SSF53448">
    <property type="entry name" value="Nucleotide-diphospho-sugar transferases"/>
    <property type="match status" value="1"/>
</dbReference>
<accession>A0A2P6NQ45</accession>
<evidence type="ECO:0000256" key="5">
    <source>
        <dbReference type="SAM" id="MobiDB-lite"/>
    </source>
</evidence>
<dbReference type="Proteomes" id="UP000241769">
    <property type="component" value="Unassembled WGS sequence"/>
</dbReference>
<evidence type="ECO:0000256" key="2">
    <source>
        <dbReference type="ARBA" id="ARBA00022679"/>
    </source>
</evidence>
<evidence type="ECO:0000256" key="6">
    <source>
        <dbReference type="SAM" id="Phobius"/>
    </source>
</evidence>
<dbReference type="AlphaFoldDB" id="A0A2P6NQ45"/>
<dbReference type="EMBL" id="MDYQ01000035">
    <property type="protein sequence ID" value="PRP86081.1"/>
    <property type="molecule type" value="Genomic_DNA"/>
</dbReference>
<feature type="domain" description="Glycosyl transferase 64" evidence="7">
    <location>
        <begin position="152"/>
        <end position="388"/>
    </location>
</feature>
<dbReference type="InParanoid" id="A0A2P6NQ45"/>
<name>A0A2P6NQ45_9EUKA</name>
<dbReference type="OrthoDB" id="1733656at2759"/>
<protein>
    <recommendedName>
        <fullName evidence="7">Glycosyl transferase 64 domain-containing protein</fullName>
    </recommendedName>
</protein>
<dbReference type="PANTHER" id="PTHR48261:SF2">
    <property type="entry name" value="ACETYLGLUCOSAMINYLTRANSFERASE"/>
    <property type="match status" value="1"/>
</dbReference>
<evidence type="ECO:0000313" key="9">
    <source>
        <dbReference type="Proteomes" id="UP000241769"/>
    </source>
</evidence>
<feature type="transmembrane region" description="Helical" evidence="6">
    <location>
        <begin position="100"/>
        <end position="120"/>
    </location>
</feature>
<keyword evidence="9" id="KW-1185">Reference proteome</keyword>
<dbReference type="InterPro" id="IPR015338">
    <property type="entry name" value="GT64_dom"/>
</dbReference>
<organism evidence="8 9">
    <name type="scientific">Planoprotostelium fungivorum</name>
    <dbReference type="NCBI Taxonomy" id="1890364"/>
    <lineage>
        <taxon>Eukaryota</taxon>
        <taxon>Amoebozoa</taxon>
        <taxon>Evosea</taxon>
        <taxon>Variosea</taxon>
        <taxon>Cavosteliida</taxon>
        <taxon>Cavosteliaceae</taxon>
        <taxon>Planoprotostelium</taxon>
    </lineage>
</organism>
<keyword evidence="6" id="KW-0812">Transmembrane</keyword>
<evidence type="ECO:0000313" key="8">
    <source>
        <dbReference type="EMBL" id="PRP86081.1"/>
    </source>
</evidence>
<dbReference type="PANTHER" id="PTHR48261">
    <property type="entry name" value="ACETYLGLUCOSAMINYLTRANSFERASE"/>
    <property type="match status" value="1"/>
</dbReference>
<dbReference type="InterPro" id="IPR004263">
    <property type="entry name" value="Exostosin"/>
</dbReference>
<comment type="subcellular location">
    <subcellularLocation>
        <location evidence="1">Membrane</location>
    </subcellularLocation>
</comment>
<keyword evidence="6" id="KW-1133">Transmembrane helix</keyword>
<evidence type="ECO:0000259" key="7">
    <source>
        <dbReference type="Pfam" id="PF09258"/>
    </source>
</evidence>
<dbReference type="InterPro" id="IPR029044">
    <property type="entry name" value="Nucleotide-diphossugar_trans"/>
</dbReference>
<keyword evidence="4" id="KW-1015">Disulfide bond</keyword>
<dbReference type="Pfam" id="PF09258">
    <property type="entry name" value="Glyco_transf_64"/>
    <property type="match status" value="1"/>
</dbReference>
<proteinExistence type="predicted"/>
<evidence type="ECO:0000256" key="1">
    <source>
        <dbReference type="ARBA" id="ARBA00004370"/>
    </source>
</evidence>
<dbReference type="GO" id="GO:0016020">
    <property type="term" value="C:membrane"/>
    <property type="evidence" value="ECO:0007669"/>
    <property type="project" value="UniProtKB-SubCell"/>
</dbReference>
<sequence>MCPRSIQVPPHSPSNLNSSNNPGPVNYLDGTSDRSIQFYQLVMNSDGVRIVAPTLEEESLYQTLEAYGMMMTMNDSYEGRRQHSTRLFSKRKMRSSKISTNYVLMGMTCFLLGFIFSGLLKFGSFSGSEAVDTTASEPFNPALSSARRTDKYTIAIHSWKRHILLKKNIAHWQKLPNLDQIIVTWGITQGPVPSDFIDPTWSIKPTVVEKPINALTTRFDILNIIRTEAVLSHDDDLFIDLDELEWGFRVFQNFGRGIVGWTPRTELRGADGNLTYNWTPNSKRYTMVLTNLAFVSFDLLTTFMSDRIMEHRQHIDRVMNCEDILLNFLHVEKYKSPPLLLGQNPSSDNINCGGKKGISSGTSHNDKRSECLNMFEKVYGPLIPSDAAVGKQLEGIGFNYPDLDTDERCKY</sequence>
<comment type="caution">
    <text evidence="8">The sequence shown here is derived from an EMBL/GenBank/DDBJ whole genome shotgun (WGS) entry which is preliminary data.</text>
</comment>
<evidence type="ECO:0000256" key="3">
    <source>
        <dbReference type="ARBA" id="ARBA00023136"/>
    </source>
</evidence>
<keyword evidence="3 6" id="KW-0472">Membrane</keyword>
<keyword evidence="2" id="KW-0808">Transferase</keyword>
<reference evidence="8 9" key="1">
    <citation type="journal article" date="2018" name="Genome Biol. Evol.">
        <title>Multiple Roots of Fruiting Body Formation in Amoebozoa.</title>
        <authorList>
            <person name="Hillmann F."/>
            <person name="Forbes G."/>
            <person name="Novohradska S."/>
            <person name="Ferling I."/>
            <person name="Riege K."/>
            <person name="Groth M."/>
            <person name="Westermann M."/>
            <person name="Marz M."/>
            <person name="Spaller T."/>
            <person name="Winckler T."/>
            <person name="Schaap P."/>
            <person name="Glockner G."/>
        </authorList>
    </citation>
    <scope>NUCLEOTIDE SEQUENCE [LARGE SCALE GENOMIC DNA]</scope>
    <source>
        <strain evidence="8 9">Jena</strain>
    </source>
</reference>
<feature type="region of interest" description="Disordered" evidence="5">
    <location>
        <begin position="1"/>
        <end position="27"/>
    </location>
</feature>
<feature type="compositionally biased region" description="Low complexity" evidence="5">
    <location>
        <begin position="13"/>
        <end position="26"/>
    </location>
</feature>